<evidence type="ECO:0000256" key="4">
    <source>
        <dbReference type="ARBA" id="ARBA00005139"/>
    </source>
</evidence>
<evidence type="ECO:0000256" key="10">
    <source>
        <dbReference type="ARBA" id="ARBA00022840"/>
    </source>
</evidence>
<feature type="binding site" evidence="14">
    <location>
        <position position="74"/>
    </location>
    <ligand>
        <name>substrate</name>
    </ligand>
</feature>
<evidence type="ECO:0000256" key="9">
    <source>
        <dbReference type="ARBA" id="ARBA00022777"/>
    </source>
</evidence>
<evidence type="ECO:0000256" key="14">
    <source>
        <dbReference type="PIRSR" id="PIRSR000726-1"/>
    </source>
</evidence>
<dbReference type="GO" id="GO:0004072">
    <property type="term" value="F:aspartate kinase activity"/>
    <property type="evidence" value="ECO:0007669"/>
    <property type="project" value="UniProtKB-EC"/>
</dbReference>
<dbReference type="AlphaFoldDB" id="A0AAW7AL33"/>
<dbReference type="InterPro" id="IPR018042">
    <property type="entry name" value="Aspartate_kinase_CS"/>
</dbReference>
<evidence type="ECO:0000256" key="7">
    <source>
        <dbReference type="ARBA" id="ARBA00022679"/>
    </source>
</evidence>
<dbReference type="NCBIfam" id="NF005154">
    <property type="entry name" value="PRK06635.1-2"/>
    <property type="match status" value="1"/>
</dbReference>
<dbReference type="PANTHER" id="PTHR21499">
    <property type="entry name" value="ASPARTATE KINASE"/>
    <property type="match status" value="1"/>
</dbReference>
<keyword evidence="12" id="KW-0457">Lysine biosynthesis</keyword>
<dbReference type="RefSeq" id="WP_069815670.1">
    <property type="nucleotide sequence ID" value="NZ_JABUYP010000001.1"/>
</dbReference>
<sequence length="400" mass="43838">MNRSVLKFGGSSVSDFTKIKNIAEMLKMRVDQGEQLIVVVSAMGKTTDELMANVSALTTSPKDQELALLLTTGEQQTVSYLSMVLNDIGVNAKAMTGYQAGIKTIGHHLKSRIAEINPDTFEIAFTENDVLVVAGFQGINESLEVTTLGRGGSDTTAVALAASNDTACEIYTDVDGVYATDPRLYKDAKRLEYVSYEEMMEMSALGAGVLETRSVELANNYHIPLYLGRTLSNVKGTWIMSQAELLEKKAVTGVALDTHMMHVTISYPLPDNRLLTELFTQLEEGSVNVDMISQIINLEGLQMSFTIKDTDAFQISTILETLKEQFNALDFKINEAYVKISLIGSGMRDISGVASKAFITLIENDISFYQTTTSEISISCVIDAENGERAVRTLYQAFDI</sequence>
<evidence type="ECO:0000256" key="16">
    <source>
        <dbReference type="RuleBase" id="RU004249"/>
    </source>
</evidence>
<dbReference type="SUPFAM" id="SSF53633">
    <property type="entry name" value="Carbamate kinase-like"/>
    <property type="match status" value="1"/>
</dbReference>
<dbReference type="GO" id="GO:0009089">
    <property type="term" value="P:lysine biosynthetic process via diaminopimelate"/>
    <property type="evidence" value="ECO:0007669"/>
    <property type="project" value="InterPro"/>
</dbReference>
<keyword evidence="10 14" id="KW-0067">ATP-binding</keyword>
<evidence type="ECO:0000256" key="6">
    <source>
        <dbReference type="ARBA" id="ARBA00022605"/>
    </source>
</evidence>
<dbReference type="Gene3D" id="3.40.1160.10">
    <property type="entry name" value="Acetylglutamate kinase-like"/>
    <property type="match status" value="1"/>
</dbReference>
<keyword evidence="8 14" id="KW-0547">Nucleotide-binding</keyword>
<dbReference type="CDD" id="cd04261">
    <property type="entry name" value="AAK_AKii-LysC-BS"/>
    <property type="match status" value="1"/>
</dbReference>
<evidence type="ECO:0000256" key="12">
    <source>
        <dbReference type="ARBA" id="ARBA00023154"/>
    </source>
</evidence>
<dbReference type="NCBIfam" id="NF005161">
    <property type="entry name" value="PRK06635.2-5"/>
    <property type="match status" value="1"/>
</dbReference>
<comment type="function">
    <text evidence="1">Catalyzes the phosphorylation of the beta-carboxyl group of aspartic acid with ATP to yield 4-phospho-L-aspartate, which is involved in the branched biosynthetic pathway leading to the biosynthesis of amino acids threonine, isoleucine and methionine.</text>
</comment>
<feature type="binding site" evidence="14">
    <location>
        <position position="47"/>
    </location>
    <ligand>
        <name>substrate</name>
    </ligand>
</feature>
<dbReference type="CDD" id="cd04923">
    <property type="entry name" value="ACT_AK-LysC-DapG-like_2"/>
    <property type="match status" value="1"/>
</dbReference>
<evidence type="ECO:0000256" key="8">
    <source>
        <dbReference type="ARBA" id="ARBA00022741"/>
    </source>
</evidence>
<proteinExistence type="inferred from homology"/>
<dbReference type="EMBL" id="JARGCK010000007">
    <property type="protein sequence ID" value="MDK9866340.1"/>
    <property type="molecule type" value="Genomic_DNA"/>
</dbReference>
<comment type="pathway">
    <text evidence="3 16">Amino-acid biosynthesis; L-methionine biosynthesis via de novo pathway; L-homoserine from L-aspartate: step 1/3.</text>
</comment>
<keyword evidence="6 16" id="KW-0028">Amino-acid biosynthesis</keyword>
<dbReference type="GO" id="GO:0019877">
    <property type="term" value="P:diaminopimelate biosynthetic process"/>
    <property type="evidence" value="ECO:0007669"/>
    <property type="project" value="UniProtKB-KW"/>
</dbReference>
<dbReference type="EC" id="2.7.2.4" evidence="15"/>
<evidence type="ECO:0000256" key="3">
    <source>
        <dbReference type="ARBA" id="ARBA00004986"/>
    </source>
</evidence>
<reference evidence="19" key="2">
    <citation type="submission" date="2023-03" db="EMBL/GenBank/DDBJ databases">
        <authorList>
            <person name="Vazquez L."/>
            <person name="Rodriguez J."/>
            <person name="Mayo B."/>
            <person name="Florez A.B."/>
        </authorList>
    </citation>
    <scope>NUCLEOTIDE SEQUENCE</scope>
    <source>
        <strain evidence="19">5A3I</strain>
    </source>
</reference>
<feature type="binding site" evidence="14">
    <location>
        <begin position="172"/>
        <end position="173"/>
    </location>
    <ligand>
        <name>ATP</name>
        <dbReference type="ChEBI" id="CHEBI:30616"/>
    </ligand>
</feature>
<feature type="binding site" evidence="14">
    <location>
        <position position="183"/>
    </location>
    <ligand>
        <name>ATP</name>
        <dbReference type="ChEBI" id="CHEBI:30616"/>
    </ligand>
</feature>
<feature type="domain" description="Aspartate/glutamate/uridylate kinase" evidence="17">
    <location>
        <begin position="3"/>
        <end position="227"/>
    </location>
</feature>
<dbReference type="CDD" id="cd04891">
    <property type="entry name" value="ACT_AK-LysC-DapG-like_1"/>
    <property type="match status" value="1"/>
</dbReference>
<dbReference type="NCBIfam" id="NF005155">
    <property type="entry name" value="PRK06635.1-4"/>
    <property type="match status" value="1"/>
</dbReference>
<dbReference type="InterPro" id="IPR005260">
    <property type="entry name" value="Asp_kin_monofn"/>
</dbReference>
<dbReference type="Proteomes" id="UP001174037">
    <property type="component" value="Unassembled WGS sequence"/>
</dbReference>
<dbReference type="NCBIfam" id="TIGR00657">
    <property type="entry name" value="asp_kinases"/>
    <property type="match status" value="1"/>
</dbReference>
<evidence type="ECO:0000256" key="1">
    <source>
        <dbReference type="ARBA" id="ARBA00003121"/>
    </source>
</evidence>
<dbReference type="InterPro" id="IPR045865">
    <property type="entry name" value="ACT-like_dom_sf"/>
</dbReference>
<feature type="binding site" evidence="14">
    <location>
        <begin position="7"/>
        <end position="10"/>
    </location>
    <ligand>
        <name>ATP</name>
        <dbReference type="ChEBI" id="CHEBI:30616"/>
    </ligand>
</feature>
<evidence type="ECO:0000313" key="19">
    <source>
        <dbReference type="EMBL" id="MDK9866340.1"/>
    </source>
</evidence>
<gene>
    <name evidence="19" type="ORF">P1A27_10350</name>
</gene>
<comment type="similarity">
    <text evidence="5 15">Belongs to the aspartokinase family.</text>
</comment>
<dbReference type="PROSITE" id="PS00324">
    <property type="entry name" value="ASPARTOKINASE"/>
    <property type="match status" value="1"/>
</dbReference>
<dbReference type="Pfam" id="PF22468">
    <property type="entry name" value="ACT_9"/>
    <property type="match status" value="1"/>
</dbReference>
<dbReference type="Pfam" id="PF00696">
    <property type="entry name" value="AA_kinase"/>
    <property type="match status" value="1"/>
</dbReference>
<dbReference type="GO" id="GO:0005524">
    <property type="term" value="F:ATP binding"/>
    <property type="evidence" value="ECO:0007669"/>
    <property type="project" value="UniProtKB-KW"/>
</dbReference>
<comment type="catalytic activity">
    <reaction evidence="13 15">
        <text>L-aspartate + ATP = 4-phospho-L-aspartate + ADP</text>
        <dbReference type="Rhea" id="RHEA:23776"/>
        <dbReference type="ChEBI" id="CHEBI:29991"/>
        <dbReference type="ChEBI" id="CHEBI:30616"/>
        <dbReference type="ChEBI" id="CHEBI:57535"/>
        <dbReference type="ChEBI" id="CHEBI:456216"/>
        <dbReference type="EC" id="2.7.2.4"/>
    </reaction>
</comment>
<dbReference type="GO" id="GO:0005829">
    <property type="term" value="C:cytosol"/>
    <property type="evidence" value="ECO:0007669"/>
    <property type="project" value="TreeGrafter"/>
</dbReference>
<comment type="pathway">
    <text evidence="2 16">Amino-acid biosynthesis; L-lysine biosynthesis via DAP pathway; (S)-tetrahydrodipicolinate from L-aspartate: step 1/4.</text>
</comment>
<evidence type="ECO:0000256" key="11">
    <source>
        <dbReference type="ARBA" id="ARBA00022915"/>
    </source>
</evidence>
<dbReference type="Gene3D" id="3.30.70.260">
    <property type="match status" value="2"/>
</dbReference>
<dbReference type="InterPro" id="IPR041740">
    <property type="entry name" value="AKii-LysC-BS"/>
</dbReference>
<feature type="binding site" evidence="14">
    <location>
        <position position="178"/>
    </location>
    <ligand>
        <name>ATP</name>
        <dbReference type="ChEBI" id="CHEBI:30616"/>
    </ligand>
</feature>
<dbReference type="PIRSF" id="PIRSF000726">
    <property type="entry name" value="Asp_kin"/>
    <property type="match status" value="1"/>
</dbReference>
<name>A0AAW7AL33_9STAP</name>
<evidence type="ECO:0000259" key="18">
    <source>
        <dbReference type="Pfam" id="PF22468"/>
    </source>
</evidence>
<keyword evidence="11" id="KW-0220">Diaminopimelate biosynthesis</keyword>
<evidence type="ECO:0000256" key="2">
    <source>
        <dbReference type="ARBA" id="ARBA00004766"/>
    </source>
</evidence>
<accession>A0AAW7AL33</accession>
<comment type="pathway">
    <text evidence="4 16">Amino-acid biosynthesis; L-threonine biosynthesis; L-threonine from L-aspartate: step 1/5.</text>
</comment>
<evidence type="ECO:0000259" key="17">
    <source>
        <dbReference type="Pfam" id="PF00696"/>
    </source>
</evidence>
<feature type="domain" description="Aspartokinase ACT" evidence="18">
    <location>
        <begin position="340"/>
        <end position="398"/>
    </location>
</feature>
<evidence type="ECO:0000256" key="5">
    <source>
        <dbReference type="ARBA" id="ARBA00010122"/>
    </source>
</evidence>
<evidence type="ECO:0000313" key="20">
    <source>
        <dbReference type="Proteomes" id="UP001174037"/>
    </source>
</evidence>
<dbReference type="InterPro" id="IPR036393">
    <property type="entry name" value="AceGlu_kinase-like_sf"/>
</dbReference>
<keyword evidence="9 15" id="KW-0418">Kinase</keyword>
<dbReference type="GO" id="GO:0009090">
    <property type="term" value="P:homoserine biosynthetic process"/>
    <property type="evidence" value="ECO:0007669"/>
    <property type="project" value="TreeGrafter"/>
</dbReference>
<comment type="caution">
    <text evidence="19">The sequence shown here is derived from an EMBL/GenBank/DDBJ whole genome shotgun (WGS) entry which is preliminary data.</text>
</comment>
<dbReference type="InterPro" id="IPR054352">
    <property type="entry name" value="ACT_Aspartokinase"/>
</dbReference>
<dbReference type="InterPro" id="IPR001048">
    <property type="entry name" value="Asp/Glu/Uridylate_kinase"/>
</dbReference>
<dbReference type="InterPro" id="IPR001341">
    <property type="entry name" value="Asp_kinase"/>
</dbReference>
<evidence type="ECO:0000256" key="15">
    <source>
        <dbReference type="RuleBase" id="RU003448"/>
    </source>
</evidence>
<dbReference type="PANTHER" id="PTHR21499:SF68">
    <property type="entry name" value="ASPARTOKINASE 2"/>
    <property type="match status" value="1"/>
</dbReference>
<evidence type="ECO:0000256" key="13">
    <source>
        <dbReference type="ARBA" id="ARBA00047872"/>
    </source>
</evidence>
<dbReference type="SUPFAM" id="SSF55021">
    <property type="entry name" value="ACT-like"/>
    <property type="match status" value="2"/>
</dbReference>
<reference evidence="19" key="1">
    <citation type="journal article" date="2023" name="Int. J. Mol. Sci.">
        <title>Antibiotic Resistance/Susceptibility Profiles of Staphylococcus equorum Strains from Cheese, and Genome Analysis for Antibiotic Resistance Genes.</title>
        <authorList>
            <person name="Vazquez L."/>
            <person name="Srednik M.E."/>
            <person name="Rodriguez J."/>
            <person name="Florez A.B."/>
            <person name="Mayo B."/>
        </authorList>
    </citation>
    <scope>NUCLEOTIDE SEQUENCE</scope>
    <source>
        <strain evidence="19">5A3I</strain>
    </source>
</reference>
<organism evidence="19 20">
    <name type="scientific">Staphylococcus equorum</name>
    <dbReference type="NCBI Taxonomy" id="246432"/>
    <lineage>
        <taxon>Bacteria</taxon>
        <taxon>Bacillati</taxon>
        <taxon>Bacillota</taxon>
        <taxon>Bacilli</taxon>
        <taxon>Bacillales</taxon>
        <taxon>Staphylococcaceae</taxon>
        <taxon>Staphylococcus</taxon>
    </lineage>
</organism>
<protein>
    <recommendedName>
        <fullName evidence="15">Aspartokinase</fullName>
        <ecNumber evidence="15">2.7.2.4</ecNumber>
    </recommendedName>
</protein>
<keyword evidence="7 15" id="KW-0808">Transferase</keyword>